<organism evidence="3 4">
    <name type="scientific">Faecalimonas umbilicata</name>
    <dbReference type="NCBI Taxonomy" id="1912855"/>
    <lineage>
        <taxon>Bacteria</taxon>
        <taxon>Bacillati</taxon>
        <taxon>Bacillota</taxon>
        <taxon>Clostridia</taxon>
        <taxon>Lachnospirales</taxon>
        <taxon>Lachnospiraceae</taxon>
        <taxon>Faecalimonas</taxon>
    </lineage>
</organism>
<gene>
    <name evidence="3" type="ORF">EDD74_12210</name>
    <name evidence="2" type="ORF">FAEUMB_31330</name>
</gene>
<dbReference type="Proteomes" id="UP000702954">
    <property type="component" value="Unassembled WGS sequence"/>
</dbReference>
<evidence type="ECO:0000313" key="2">
    <source>
        <dbReference type="EMBL" id="GBU06592.1"/>
    </source>
</evidence>
<dbReference type="Proteomes" id="UP000294613">
    <property type="component" value="Unassembled WGS sequence"/>
</dbReference>
<name>A0A4R3JHR4_9FIRM</name>
<evidence type="ECO:0000313" key="5">
    <source>
        <dbReference type="Proteomes" id="UP000702954"/>
    </source>
</evidence>
<dbReference type="EMBL" id="SLZV01000022">
    <property type="protein sequence ID" value="TCS65517.1"/>
    <property type="molecule type" value="Genomic_DNA"/>
</dbReference>
<evidence type="ECO:0000313" key="3">
    <source>
        <dbReference type="EMBL" id="TCS65517.1"/>
    </source>
</evidence>
<reference evidence="3 4" key="2">
    <citation type="submission" date="2019-03" db="EMBL/GenBank/DDBJ databases">
        <title>Genomic Encyclopedia of Type Strains, Phase IV (KMG-IV): sequencing the most valuable type-strain genomes for metagenomic binning, comparative biology and taxonomic classification.</title>
        <authorList>
            <person name="Goeker M."/>
        </authorList>
    </citation>
    <scope>NUCLEOTIDE SEQUENCE [LARGE SCALE GENOMIC DNA]</scope>
    <source>
        <strain evidence="3 4">DSM 103426</strain>
    </source>
</reference>
<comment type="caution">
    <text evidence="3">The sequence shown here is derived from an EMBL/GenBank/DDBJ whole genome shotgun (WGS) entry which is preliminary data.</text>
</comment>
<feature type="compositionally biased region" description="Polar residues" evidence="1">
    <location>
        <begin position="96"/>
        <end position="106"/>
    </location>
</feature>
<sequence>MSYFAQKKNRIIAIAEEKALEYSEMGYTVTDKNGDVICEATVTSVQDAKKKIEELNKELKEAKEYGENADAKIAQLKEENAELKEQLKNAKKSRGKTTATATADAE</sequence>
<dbReference type="AlphaFoldDB" id="A0A4R3JHR4"/>
<evidence type="ECO:0000256" key="1">
    <source>
        <dbReference type="SAM" id="MobiDB-lite"/>
    </source>
</evidence>
<dbReference type="EMBL" id="BHEO01000008">
    <property type="protein sequence ID" value="GBU06592.1"/>
    <property type="molecule type" value="Genomic_DNA"/>
</dbReference>
<accession>A0A4R3JHR4</accession>
<feature type="region of interest" description="Disordered" evidence="1">
    <location>
        <begin position="86"/>
        <end position="106"/>
    </location>
</feature>
<keyword evidence="5" id="KW-1185">Reference proteome</keyword>
<proteinExistence type="predicted"/>
<evidence type="ECO:0000313" key="4">
    <source>
        <dbReference type="Proteomes" id="UP000294613"/>
    </source>
</evidence>
<protein>
    <submittedName>
        <fullName evidence="3">Uncharacterized protein</fullName>
    </submittedName>
</protein>
<reference evidence="2 5" key="1">
    <citation type="journal article" date="2018" name="Int. J. Syst. Evol. Microbiol.">
        <title>Draft Genome Sequence of Faecalimonas umbilicata JCM 30896T, an Acetate-Producing Bacterium Isolated from Human Feces.</title>
        <authorList>
            <person name="Sakamoto M."/>
            <person name="Ikeyama N."/>
            <person name="Yuki M."/>
            <person name="Ohkuma M."/>
        </authorList>
    </citation>
    <scope>NUCLEOTIDE SEQUENCE [LARGE SCALE GENOMIC DNA]</scope>
    <source>
        <strain evidence="2 5">EGH7</strain>
    </source>
</reference>